<feature type="transmembrane region" description="Helical" evidence="6">
    <location>
        <begin position="258"/>
        <end position="276"/>
    </location>
</feature>
<evidence type="ECO:0000256" key="2">
    <source>
        <dbReference type="ARBA" id="ARBA00022475"/>
    </source>
</evidence>
<evidence type="ECO:0000256" key="6">
    <source>
        <dbReference type="SAM" id="Phobius"/>
    </source>
</evidence>
<dbReference type="InterPro" id="IPR025857">
    <property type="entry name" value="MacB_PCD"/>
</dbReference>
<gene>
    <name evidence="9" type="ORF">JM946_03010</name>
</gene>
<feature type="transmembrane region" description="Helical" evidence="6">
    <location>
        <begin position="20"/>
        <end position="38"/>
    </location>
</feature>
<evidence type="ECO:0000256" key="5">
    <source>
        <dbReference type="ARBA" id="ARBA00023136"/>
    </source>
</evidence>
<dbReference type="PANTHER" id="PTHR43738:SF3">
    <property type="entry name" value="ABC TRANSPORTER PERMEASE"/>
    <property type="match status" value="1"/>
</dbReference>
<keyword evidence="10" id="KW-1185">Reference proteome</keyword>
<feature type="transmembrane region" description="Helical" evidence="6">
    <location>
        <begin position="303"/>
        <end position="330"/>
    </location>
</feature>
<evidence type="ECO:0000256" key="4">
    <source>
        <dbReference type="ARBA" id="ARBA00022989"/>
    </source>
</evidence>
<comment type="caution">
    <text evidence="9">The sequence shown here is derived from an EMBL/GenBank/DDBJ whole genome shotgun (WGS) entry which is preliminary data.</text>
</comment>
<feature type="domain" description="MacB-like periplasmic core" evidence="8">
    <location>
        <begin position="19"/>
        <end position="228"/>
    </location>
</feature>
<dbReference type="RefSeq" id="WP_203165653.1">
    <property type="nucleotide sequence ID" value="NZ_JAEVLS010000001.1"/>
</dbReference>
<evidence type="ECO:0000259" key="8">
    <source>
        <dbReference type="Pfam" id="PF12704"/>
    </source>
</evidence>
<organism evidence="9 10">
    <name type="scientific">Steroidobacter gossypii</name>
    <dbReference type="NCBI Taxonomy" id="2805490"/>
    <lineage>
        <taxon>Bacteria</taxon>
        <taxon>Pseudomonadati</taxon>
        <taxon>Pseudomonadota</taxon>
        <taxon>Gammaproteobacteria</taxon>
        <taxon>Steroidobacterales</taxon>
        <taxon>Steroidobacteraceae</taxon>
        <taxon>Steroidobacter</taxon>
    </lineage>
</organism>
<feature type="domain" description="ABC3 transporter permease C-terminal" evidence="7">
    <location>
        <begin position="262"/>
        <end position="376"/>
    </location>
</feature>
<accession>A0ABS1WRU3</accession>
<dbReference type="Pfam" id="PF02687">
    <property type="entry name" value="FtsX"/>
    <property type="match status" value="1"/>
</dbReference>
<dbReference type="Pfam" id="PF12704">
    <property type="entry name" value="MacB_PCD"/>
    <property type="match status" value="1"/>
</dbReference>
<evidence type="ECO:0000256" key="3">
    <source>
        <dbReference type="ARBA" id="ARBA00022692"/>
    </source>
</evidence>
<keyword evidence="4 6" id="KW-1133">Transmembrane helix</keyword>
<keyword evidence="2" id="KW-1003">Cell membrane</keyword>
<dbReference type="EMBL" id="JAEVLS010000001">
    <property type="protein sequence ID" value="MBM0103693.1"/>
    <property type="molecule type" value="Genomic_DNA"/>
</dbReference>
<evidence type="ECO:0000313" key="9">
    <source>
        <dbReference type="EMBL" id="MBM0103693.1"/>
    </source>
</evidence>
<reference evidence="9 10" key="1">
    <citation type="journal article" date="2021" name="Int. J. Syst. Evol. Microbiol.">
        <title>Steroidobacter gossypii sp. nov., isolated from soil of cotton cropping field.</title>
        <authorList>
            <person name="Huang R."/>
            <person name="Yang S."/>
            <person name="Zhen C."/>
            <person name="Liu W."/>
        </authorList>
    </citation>
    <scope>NUCLEOTIDE SEQUENCE [LARGE SCALE GENOMIC DNA]</scope>
    <source>
        <strain evidence="9 10">S1-65</strain>
    </source>
</reference>
<name>A0ABS1WRU3_9GAMM</name>
<protein>
    <submittedName>
        <fullName evidence="9">ABC transporter permease</fullName>
    </submittedName>
</protein>
<evidence type="ECO:0000313" key="10">
    <source>
        <dbReference type="Proteomes" id="UP000661077"/>
    </source>
</evidence>
<sequence length="383" mass="42055">MKYFGLVWAGLWRKKTRTVFTMISIVIAFLLFGLLQGINQGFGTAMANLDVDRLYVSARTSMTDGMPISYLSRIRSVPGVRAVSLWAYFGGYFQDARKPIPAFATDAVELFRVYKEIKIKPEYIEAMAKTRTGVLVGEALAAQYGWKIGDRIPIGTSIWTNKSGSNTWEFDIVGTFDASAYGAGFPSFYLNWSYFDEARQFGTGETHYYIVSVQDPKQAERVSRDIDALFANSSVETRTQTEYALAQSQLKQLGDINFIANAIVGAVLFTLLFLTANTMMQSVRERTSELAVLKTLGFSDTKVLVLVLTEALLLCLFAAGLGIAVAALVFESPALQKLFGDFSMPAIVATMGAGIAVLVAFVSGFPPAWRARQLNIVDALAGR</sequence>
<dbReference type="Proteomes" id="UP000661077">
    <property type="component" value="Unassembled WGS sequence"/>
</dbReference>
<keyword evidence="3 6" id="KW-0812">Transmembrane</keyword>
<evidence type="ECO:0000256" key="1">
    <source>
        <dbReference type="ARBA" id="ARBA00004651"/>
    </source>
</evidence>
<comment type="subcellular location">
    <subcellularLocation>
        <location evidence="1">Cell membrane</location>
        <topology evidence="1">Multi-pass membrane protein</topology>
    </subcellularLocation>
</comment>
<dbReference type="InterPro" id="IPR003838">
    <property type="entry name" value="ABC3_permease_C"/>
</dbReference>
<keyword evidence="5 6" id="KW-0472">Membrane</keyword>
<feature type="transmembrane region" description="Helical" evidence="6">
    <location>
        <begin position="342"/>
        <end position="365"/>
    </location>
</feature>
<evidence type="ECO:0000259" key="7">
    <source>
        <dbReference type="Pfam" id="PF02687"/>
    </source>
</evidence>
<dbReference type="InterPro" id="IPR051125">
    <property type="entry name" value="ABC-4/HrtB_transporter"/>
</dbReference>
<proteinExistence type="predicted"/>
<dbReference type="PANTHER" id="PTHR43738">
    <property type="entry name" value="ABC TRANSPORTER, MEMBRANE PROTEIN"/>
    <property type="match status" value="1"/>
</dbReference>